<dbReference type="PANTHER" id="PTHR24252">
    <property type="entry name" value="ACROSIN-RELATED"/>
    <property type="match status" value="1"/>
</dbReference>
<evidence type="ECO:0000313" key="8">
    <source>
        <dbReference type="EMBL" id="VDL91447.1"/>
    </source>
</evidence>
<keyword evidence="5" id="KW-0732">Signal</keyword>
<feature type="chain" id="PRO_5043141234" evidence="5">
    <location>
        <begin position="25"/>
        <end position="508"/>
    </location>
</feature>
<dbReference type="EMBL" id="UYSU01033101">
    <property type="protein sequence ID" value="VDL91447.1"/>
    <property type="molecule type" value="Genomic_DNA"/>
</dbReference>
<dbReference type="PROSITE" id="PS50240">
    <property type="entry name" value="TRYPSIN_DOM"/>
    <property type="match status" value="1"/>
</dbReference>
<dbReference type="InterPro" id="IPR035914">
    <property type="entry name" value="Sperma_CUB_dom_sf"/>
</dbReference>
<dbReference type="SMART" id="SM00192">
    <property type="entry name" value="LDLa"/>
    <property type="match status" value="1"/>
</dbReference>
<dbReference type="PANTHER" id="PTHR24252:SF7">
    <property type="entry name" value="HYALIN"/>
    <property type="match status" value="1"/>
</dbReference>
<dbReference type="GO" id="GO:0006508">
    <property type="term" value="P:proteolysis"/>
    <property type="evidence" value="ECO:0007669"/>
    <property type="project" value="UniProtKB-KW"/>
</dbReference>
<dbReference type="FunFam" id="2.40.10.10:FF:000005">
    <property type="entry name" value="Serine protease 37"/>
    <property type="match status" value="1"/>
</dbReference>
<evidence type="ECO:0000259" key="6">
    <source>
        <dbReference type="PROSITE" id="PS01180"/>
    </source>
</evidence>
<proteinExistence type="predicted"/>
<reference evidence="8 9" key="2">
    <citation type="submission" date="2018-11" db="EMBL/GenBank/DDBJ databases">
        <authorList>
            <consortium name="Pathogen Informatics"/>
        </authorList>
    </citation>
    <scope>NUCLEOTIDE SEQUENCE [LARGE SCALE GENOMIC DNA]</scope>
    <source>
        <strain evidence="8 9">NST_G2</strain>
    </source>
</reference>
<accession>A0A183SLG4</accession>
<dbReference type="InterPro" id="IPR043504">
    <property type="entry name" value="Peptidase_S1_PA_chymotrypsin"/>
</dbReference>
<dbReference type="InterPro" id="IPR001254">
    <property type="entry name" value="Trypsin_dom"/>
</dbReference>
<dbReference type="InterPro" id="IPR009003">
    <property type="entry name" value="Peptidase_S1_PA"/>
</dbReference>
<evidence type="ECO:0000256" key="2">
    <source>
        <dbReference type="PROSITE-ProRule" id="PRU00124"/>
    </source>
</evidence>
<dbReference type="InterPro" id="IPR000859">
    <property type="entry name" value="CUB_dom"/>
</dbReference>
<protein>
    <submittedName>
        <fullName evidence="10">Transmembrane protease serine 9-like</fullName>
    </submittedName>
</protein>
<evidence type="ECO:0000256" key="3">
    <source>
        <dbReference type="RuleBase" id="RU363034"/>
    </source>
</evidence>
<keyword evidence="1 2" id="KW-1015">Disulfide bond</keyword>
<dbReference type="Proteomes" id="UP000275846">
    <property type="component" value="Unassembled WGS sequence"/>
</dbReference>
<feature type="region of interest" description="Disordered" evidence="4">
    <location>
        <begin position="228"/>
        <end position="251"/>
    </location>
</feature>
<dbReference type="CDD" id="cd00190">
    <property type="entry name" value="Tryp_SPc"/>
    <property type="match status" value="1"/>
</dbReference>
<dbReference type="PROSITE" id="PS01180">
    <property type="entry name" value="CUB"/>
    <property type="match status" value="1"/>
</dbReference>
<dbReference type="PROSITE" id="PS50068">
    <property type="entry name" value="LDLRA_2"/>
    <property type="match status" value="1"/>
</dbReference>
<dbReference type="Pfam" id="PF00057">
    <property type="entry name" value="Ldl_recept_a"/>
    <property type="match status" value="1"/>
</dbReference>
<keyword evidence="9" id="KW-1185">Reference proteome</keyword>
<keyword evidence="3" id="KW-0645">Protease</keyword>
<dbReference type="PROSITE" id="PS00134">
    <property type="entry name" value="TRYPSIN_HIS"/>
    <property type="match status" value="1"/>
</dbReference>
<comment type="caution">
    <text evidence="2">Lacks conserved residue(s) required for the propagation of feature annotation.</text>
</comment>
<dbReference type="SUPFAM" id="SSF50494">
    <property type="entry name" value="Trypsin-like serine proteases"/>
    <property type="match status" value="1"/>
</dbReference>
<dbReference type="InterPro" id="IPR018114">
    <property type="entry name" value="TRYPSIN_HIS"/>
</dbReference>
<dbReference type="Gene3D" id="2.40.10.10">
    <property type="entry name" value="Trypsin-like serine proteases"/>
    <property type="match status" value="1"/>
</dbReference>
<feature type="disulfide bond" evidence="2">
    <location>
        <begin position="211"/>
        <end position="226"/>
    </location>
</feature>
<sequence length="508" mass="54696">MINDCITALVLIFLSIVSPQGAYAKPTAFEDRSLQCGGSPLYTQSSGEIISHVGLSDDLPLPQNLSCFWLIQVPGQQNGVLVQASLFNLDEGLNGSCEEDFLAVFVPGDDPQAGTDGIGLSRFTTVIGGGHQCGNHPSGGLRFLAYSNAVLIVLRTGKPKARLGVRLHFQVLPKEQIESIDKAAGECAKALEWTCPNTQGKDVCIPKSWVCDGIEDCPEGRDESICRHHSGPSARKIPTPKTRSETAGRGESVANATDDWGRVVNGQPAQQGAWPFIASLRLGSGASHVCGGSLISQYYVLTAAHCVYDFQNPDYWQVDLGRYYKDQNTDGVQRFRVAKVILYPAYDPVKIVNDLALLQLAQPANLATAVVQKANVVRSASQANGLIANTPCVVAGWGDTRNTGSNAVLRQANLPVIDYSLSSFCAGYAQGGIDACQGDSGGPLICRIGGEVVQSGVVSWGYCFLPVMCFFSISTHLNKQRYFEMLDKILSSHSSQDILQKRFHIISH</sequence>
<dbReference type="SMART" id="SM00020">
    <property type="entry name" value="Tryp_SPc"/>
    <property type="match status" value="1"/>
</dbReference>
<dbReference type="PROSITE" id="PS00135">
    <property type="entry name" value="TRYPSIN_SER"/>
    <property type="match status" value="1"/>
</dbReference>
<dbReference type="WBParaSite" id="SSLN_0000522501-mRNA-1">
    <property type="protein sequence ID" value="SSLN_0000522501-mRNA-1"/>
    <property type="gene ID" value="SSLN_0000522501"/>
</dbReference>
<evidence type="ECO:0000256" key="5">
    <source>
        <dbReference type="SAM" id="SignalP"/>
    </source>
</evidence>
<gene>
    <name evidence="8" type="ORF">SSLN_LOCUS5062</name>
</gene>
<evidence type="ECO:0000256" key="4">
    <source>
        <dbReference type="SAM" id="MobiDB-lite"/>
    </source>
</evidence>
<dbReference type="CDD" id="cd00112">
    <property type="entry name" value="LDLa"/>
    <property type="match status" value="1"/>
</dbReference>
<dbReference type="OrthoDB" id="10059102at2759"/>
<keyword evidence="3" id="KW-0720">Serine protease</keyword>
<dbReference type="SUPFAM" id="SSF57424">
    <property type="entry name" value="LDL receptor-like module"/>
    <property type="match status" value="1"/>
</dbReference>
<dbReference type="PRINTS" id="PR00722">
    <property type="entry name" value="CHYMOTRYPSIN"/>
</dbReference>
<feature type="domain" description="CUB" evidence="6">
    <location>
        <begin position="36"/>
        <end position="172"/>
    </location>
</feature>
<dbReference type="Gene3D" id="4.10.400.10">
    <property type="entry name" value="Low-density Lipoprotein Receptor"/>
    <property type="match status" value="1"/>
</dbReference>
<dbReference type="Gene3D" id="2.60.120.290">
    <property type="entry name" value="Spermadhesin, CUB domain"/>
    <property type="match status" value="1"/>
</dbReference>
<evidence type="ECO:0000313" key="9">
    <source>
        <dbReference type="Proteomes" id="UP000275846"/>
    </source>
</evidence>
<dbReference type="STRING" id="70667.A0A183SLG4"/>
<dbReference type="InterPro" id="IPR036055">
    <property type="entry name" value="LDL_receptor-like_sf"/>
</dbReference>
<dbReference type="InterPro" id="IPR002172">
    <property type="entry name" value="LDrepeatLR_classA_rpt"/>
</dbReference>
<evidence type="ECO:0000259" key="7">
    <source>
        <dbReference type="PROSITE" id="PS50240"/>
    </source>
</evidence>
<dbReference type="AlphaFoldDB" id="A0A183SLG4"/>
<keyword evidence="3" id="KW-0378">Hydrolase</keyword>
<dbReference type="InterPro" id="IPR001314">
    <property type="entry name" value="Peptidase_S1A"/>
</dbReference>
<organism evidence="10">
    <name type="scientific">Schistocephalus solidus</name>
    <name type="common">Tapeworm</name>
    <dbReference type="NCBI Taxonomy" id="70667"/>
    <lineage>
        <taxon>Eukaryota</taxon>
        <taxon>Metazoa</taxon>
        <taxon>Spiralia</taxon>
        <taxon>Lophotrochozoa</taxon>
        <taxon>Platyhelminthes</taxon>
        <taxon>Cestoda</taxon>
        <taxon>Eucestoda</taxon>
        <taxon>Diphyllobothriidea</taxon>
        <taxon>Diphyllobothriidae</taxon>
        <taxon>Schistocephalus</taxon>
    </lineage>
</organism>
<dbReference type="Pfam" id="PF00089">
    <property type="entry name" value="Trypsin"/>
    <property type="match status" value="1"/>
</dbReference>
<evidence type="ECO:0000256" key="1">
    <source>
        <dbReference type="ARBA" id="ARBA00023157"/>
    </source>
</evidence>
<dbReference type="GO" id="GO:0004252">
    <property type="term" value="F:serine-type endopeptidase activity"/>
    <property type="evidence" value="ECO:0007669"/>
    <property type="project" value="InterPro"/>
</dbReference>
<dbReference type="InterPro" id="IPR033116">
    <property type="entry name" value="TRYPSIN_SER"/>
</dbReference>
<feature type="domain" description="Peptidase S1" evidence="7">
    <location>
        <begin position="263"/>
        <end position="491"/>
    </location>
</feature>
<feature type="signal peptide" evidence="5">
    <location>
        <begin position="1"/>
        <end position="24"/>
    </location>
</feature>
<name>A0A183SLG4_SCHSO</name>
<evidence type="ECO:0000313" key="10">
    <source>
        <dbReference type="WBParaSite" id="SSLN_0000522501-mRNA-1"/>
    </source>
</evidence>
<dbReference type="SUPFAM" id="SSF49854">
    <property type="entry name" value="Spermadhesin, CUB domain"/>
    <property type="match status" value="1"/>
</dbReference>
<reference evidence="10" key="1">
    <citation type="submission" date="2016-06" db="UniProtKB">
        <authorList>
            <consortium name="WormBaseParasite"/>
        </authorList>
    </citation>
    <scope>IDENTIFICATION</scope>
</reference>